<dbReference type="Proteomes" id="UP000190023">
    <property type="component" value="Unassembled WGS sequence"/>
</dbReference>
<gene>
    <name evidence="1" type="ORF">B0188_02430</name>
</gene>
<accession>A0A1T0B7Z2</accession>
<sequence length="309" mass="36262">MNLIICCTPLQVLIAEKIIEKFPQQSFYGVMLTTVENTKMVFYRERLKQKCSSFFAMLQHSDRLNLLKEILRLKRHFAGKTFEQVFVANINDLQIQFLLSAIQFEGLNTFDDGTINLVPNGLLAGDDALSRKRFWINKLLGNHFSIKTLREISQRHYSIYKDMPNIIERVEYIDLIPALEVQKDAQAPISILLGQPIFSQDERNIALANRVIKQFNIQQYLPHPREKYRLNDVEYIETPLIFEDYIFQQSQQRKYRVYAYFSSALLNVMNKSENIEVIALEVDTENAFHQACYDLFRQAHLPVIDIRDK</sequence>
<protein>
    <submittedName>
        <fullName evidence="1">CMP-N-acetylneuraminate-beta-galactosamide-alpha-2, 3-sialyltransferase</fullName>
    </submittedName>
</protein>
<dbReference type="GO" id="GO:0016757">
    <property type="term" value="F:glycosyltransferase activity"/>
    <property type="evidence" value="ECO:0007669"/>
    <property type="project" value="UniProtKB-KW"/>
</dbReference>
<keyword evidence="1" id="KW-0808">Transferase</keyword>
<comment type="caution">
    <text evidence="1">The sequence shown here is derived from an EMBL/GenBank/DDBJ whole genome shotgun (WGS) entry which is preliminary data.</text>
</comment>
<dbReference type="OrthoDB" id="2339372at2"/>
<dbReference type="EMBL" id="MUYB01000009">
    <property type="protein sequence ID" value="OOS06194.1"/>
    <property type="molecule type" value="Genomic_DNA"/>
</dbReference>
<organism evidence="1 2">
    <name type="scientific">[Haemophilus] felis</name>
    <dbReference type="NCBI Taxonomy" id="123822"/>
    <lineage>
        <taxon>Bacteria</taxon>
        <taxon>Pseudomonadati</taxon>
        <taxon>Pseudomonadota</taxon>
        <taxon>Gammaproteobacteria</taxon>
        <taxon>Pasteurellales</taxon>
        <taxon>Pasteurellaceae</taxon>
    </lineage>
</organism>
<evidence type="ECO:0000313" key="1">
    <source>
        <dbReference type="EMBL" id="OOS06194.1"/>
    </source>
</evidence>
<proteinExistence type="predicted"/>
<name>A0A1T0B7Z2_9PAST</name>
<keyword evidence="1" id="KW-0328">Glycosyltransferase</keyword>
<dbReference type="InterPro" id="IPR012477">
    <property type="entry name" value="Glyco_transf_52"/>
</dbReference>
<evidence type="ECO:0000313" key="2">
    <source>
        <dbReference type="Proteomes" id="UP000190023"/>
    </source>
</evidence>
<dbReference type="Gene3D" id="3.30.370.20">
    <property type="match status" value="1"/>
</dbReference>
<reference evidence="1 2" key="1">
    <citation type="submission" date="2017-02" db="EMBL/GenBank/DDBJ databases">
        <title>Draft genome sequence of Haemophilus felis CCUG 31170 type strain.</title>
        <authorList>
            <person name="Engstrom-Jakobsson H."/>
            <person name="Salva-Serra F."/>
            <person name="Thorell K."/>
            <person name="Gonzales-Siles L."/>
            <person name="Karlsson R."/>
            <person name="Boulund F."/>
            <person name="Engstrand L."/>
            <person name="Kristiansson E."/>
            <person name="Moore E."/>
        </authorList>
    </citation>
    <scope>NUCLEOTIDE SEQUENCE [LARGE SCALE GENOMIC DNA]</scope>
    <source>
        <strain evidence="1 2">CCUG 31170</strain>
    </source>
</reference>
<keyword evidence="2" id="KW-1185">Reference proteome</keyword>
<dbReference type="STRING" id="123822.B0188_02430"/>
<dbReference type="Pfam" id="PF07922">
    <property type="entry name" value="Glyco_transf_52"/>
    <property type="match status" value="1"/>
</dbReference>
<dbReference type="AlphaFoldDB" id="A0A1T0B7Z2"/>